<evidence type="ECO:0000313" key="2">
    <source>
        <dbReference type="Proteomes" id="UP000789366"/>
    </source>
</evidence>
<evidence type="ECO:0000313" key="1">
    <source>
        <dbReference type="EMBL" id="CAG8467153.1"/>
    </source>
</evidence>
<proteinExistence type="predicted"/>
<dbReference type="Proteomes" id="UP000789366">
    <property type="component" value="Unassembled WGS sequence"/>
</dbReference>
<name>A0ACA9KDR8_9GLOM</name>
<reference evidence="1" key="1">
    <citation type="submission" date="2021-06" db="EMBL/GenBank/DDBJ databases">
        <authorList>
            <person name="Kallberg Y."/>
            <person name="Tangrot J."/>
            <person name="Rosling A."/>
        </authorList>
    </citation>
    <scope>NUCLEOTIDE SEQUENCE</scope>
    <source>
        <strain evidence="1">28 12/20/2015</strain>
    </source>
</reference>
<keyword evidence="2" id="KW-1185">Reference proteome</keyword>
<accession>A0ACA9KDR8</accession>
<sequence>MARTCYYCSAKFWLEEKSSGNEVNPIFTTAAIRISSNPENKTINQATNELKLYQDARYISASEAIWRIFQFNLHEEKPSIQRLQIHLLDDIIYLPPEIVLPSTSLSDLITAIYPNLDTFLYNPETLLKRAILIL</sequence>
<protein>
    <submittedName>
        <fullName evidence="1">5045_t:CDS:1</fullName>
    </submittedName>
</protein>
<gene>
    <name evidence="1" type="ORF">SPELUC_LOCUS1525</name>
</gene>
<organism evidence="1 2">
    <name type="scientific">Cetraspora pellucida</name>
    <dbReference type="NCBI Taxonomy" id="1433469"/>
    <lineage>
        <taxon>Eukaryota</taxon>
        <taxon>Fungi</taxon>
        <taxon>Fungi incertae sedis</taxon>
        <taxon>Mucoromycota</taxon>
        <taxon>Glomeromycotina</taxon>
        <taxon>Glomeromycetes</taxon>
        <taxon>Diversisporales</taxon>
        <taxon>Gigasporaceae</taxon>
        <taxon>Cetraspora</taxon>
    </lineage>
</organism>
<comment type="caution">
    <text evidence="1">The sequence shown here is derived from an EMBL/GenBank/DDBJ whole genome shotgun (WGS) entry which is preliminary data.</text>
</comment>
<dbReference type="EMBL" id="CAJVPW010000834">
    <property type="protein sequence ID" value="CAG8467153.1"/>
    <property type="molecule type" value="Genomic_DNA"/>
</dbReference>